<feature type="compositionally biased region" description="Polar residues" evidence="2">
    <location>
        <begin position="1"/>
        <end position="10"/>
    </location>
</feature>
<feature type="region of interest" description="Disordered" evidence="2">
    <location>
        <begin position="62"/>
        <end position="81"/>
    </location>
</feature>
<evidence type="ECO:0000313" key="4">
    <source>
        <dbReference type="Proteomes" id="UP000024635"/>
    </source>
</evidence>
<evidence type="ECO:0000256" key="1">
    <source>
        <dbReference type="SAM" id="Coils"/>
    </source>
</evidence>
<keyword evidence="1" id="KW-0175">Coiled coil</keyword>
<reference evidence="4" key="1">
    <citation type="journal article" date="2015" name="Nat. Genet.">
        <title>The genome and transcriptome of the zoonotic hookworm Ancylostoma ceylanicum identify infection-specific gene families.</title>
        <authorList>
            <person name="Schwarz E.M."/>
            <person name="Hu Y."/>
            <person name="Antoshechkin I."/>
            <person name="Miller M.M."/>
            <person name="Sternberg P.W."/>
            <person name="Aroian R.V."/>
        </authorList>
    </citation>
    <scope>NUCLEOTIDE SEQUENCE</scope>
    <source>
        <strain evidence="4">HY135</strain>
    </source>
</reference>
<feature type="non-terminal residue" evidence="3">
    <location>
        <position position="1"/>
    </location>
</feature>
<dbReference type="EMBL" id="JARK01000617">
    <property type="protein sequence ID" value="EYC35598.1"/>
    <property type="molecule type" value="Genomic_DNA"/>
</dbReference>
<name>A0A016W9E0_9BILA</name>
<dbReference type="Pfam" id="PF05867">
    <property type="entry name" value="DUF851"/>
    <property type="match status" value="1"/>
</dbReference>
<proteinExistence type="predicted"/>
<keyword evidence="4" id="KW-1185">Reference proteome</keyword>
<comment type="caution">
    <text evidence="3">The sequence shown here is derived from an EMBL/GenBank/DDBJ whole genome shotgun (WGS) entry which is preliminary data.</text>
</comment>
<feature type="region of interest" description="Disordered" evidence="2">
    <location>
        <begin position="132"/>
        <end position="152"/>
    </location>
</feature>
<feature type="coiled-coil region" evidence="1">
    <location>
        <begin position="24"/>
        <end position="54"/>
    </location>
</feature>
<dbReference type="OrthoDB" id="5824153at2759"/>
<dbReference type="Proteomes" id="UP000024635">
    <property type="component" value="Unassembled WGS sequence"/>
</dbReference>
<gene>
    <name evidence="3" type="primary">Acey_s1017.g3401</name>
    <name evidence="3" type="ORF">Y032_1017g3401</name>
</gene>
<dbReference type="InterPro" id="IPR008569">
    <property type="entry name" value="DUF851"/>
</dbReference>
<feature type="region of interest" description="Disordered" evidence="2">
    <location>
        <begin position="290"/>
        <end position="318"/>
    </location>
</feature>
<protein>
    <submittedName>
        <fullName evidence="3">Uncharacterized protein</fullName>
    </submittedName>
</protein>
<accession>A0A016W9E0</accession>
<evidence type="ECO:0000313" key="3">
    <source>
        <dbReference type="EMBL" id="EYC35598.1"/>
    </source>
</evidence>
<evidence type="ECO:0000256" key="2">
    <source>
        <dbReference type="SAM" id="MobiDB-lite"/>
    </source>
</evidence>
<feature type="region of interest" description="Disordered" evidence="2">
    <location>
        <begin position="1"/>
        <end position="21"/>
    </location>
</feature>
<organism evidence="3 4">
    <name type="scientific">Ancylostoma ceylanicum</name>
    <dbReference type="NCBI Taxonomy" id="53326"/>
    <lineage>
        <taxon>Eukaryota</taxon>
        <taxon>Metazoa</taxon>
        <taxon>Ecdysozoa</taxon>
        <taxon>Nematoda</taxon>
        <taxon>Chromadorea</taxon>
        <taxon>Rhabditida</taxon>
        <taxon>Rhabditina</taxon>
        <taxon>Rhabditomorpha</taxon>
        <taxon>Strongyloidea</taxon>
        <taxon>Ancylostomatidae</taxon>
        <taxon>Ancylostomatinae</taxon>
        <taxon>Ancylostoma</taxon>
    </lineage>
</organism>
<sequence>YCSSSRMSSNEGGGKQVALNKKQADAIRARVKKKRDARELAREEERNYVEFRKMEILYQFRPKSAATSRNPDDSFPRRKRGVSMGFGERKAYFLSIRPNPKFATWFGKKKHPPAEDNKNKILLPVAPVPEKSFVSPREEEDDDIDDSRRGPAIKKGVNASNPFIKGCPFWTVASGDEEEMAEDDYPVDIEAIEKVVNGAELKRPPFMKKSFEVFTDVDTFKKDDALFDRELIFGNTVTTVLNLFCSDQGTKKDMKKARSEKKVRTISVMSDAHKTVTWAHTITITTFDVEKREPKKKRIPQEEPMKDNIRMPGERSKE</sequence>
<dbReference type="AlphaFoldDB" id="A0A016W9E0"/>